<dbReference type="EMBL" id="CAUYUJ010016166">
    <property type="protein sequence ID" value="CAK0862482.1"/>
    <property type="molecule type" value="Genomic_DNA"/>
</dbReference>
<sequence length="100" mass="10743">MAGGLPSNSELHRCIWLAIDKEETTQTFVFAGPHGSLGSALKPAGGASGADTGAPRAAGREIQLRSNSSARASESRFLPLWRCRPAIQYHQPLLHLSRCF</sequence>
<name>A0ABN9URH3_9DINO</name>
<comment type="caution">
    <text evidence="2">The sequence shown here is derived from an EMBL/GenBank/DDBJ whole genome shotgun (WGS) entry which is preliminary data.</text>
</comment>
<evidence type="ECO:0000313" key="2">
    <source>
        <dbReference type="EMBL" id="CAK0862482.1"/>
    </source>
</evidence>
<organism evidence="2 3">
    <name type="scientific">Prorocentrum cordatum</name>
    <dbReference type="NCBI Taxonomy" id="2364126"/>
    <lineage>
        <taxon>Eukaryota</taxon>
        <taxon>Sar</taxon>
        <taxon>Alveolata</taxon>
        <taxon>Dinophyceae</taxon>
        <taxon>Prorocentrales</taxon>
        <taxon>Prorocentraceae</taxon>
        <taxon>Prorocentrum</taxon>
    </lineage>
</organism>
<feature type="region of interest" description="Disordered" evidence="1">
    <location>
        <begin position="41"/>
        <end position="67"/>
    </location>
</feature>
<dbReference type="Proteomes" id="UP001189429">
    <property type="component" value="Unassembled WGS sequence"/>
</dbReference>
<accession>A0ABN9URH3</accession>
<gene>
    <name evidence="2" type="ORF">PCOR1329_LOCUS50890</name>
</gene>
<proteinExistence type="predicted"/>
<evidence type="ECO:0000256" key="1">
    <source>
        <dbReference type="SAM" id="MobiDB-lite"/>
    </source>
</evidence>
<protein>
    <submittedName>
        <fullName evidence="2">Uncharacterized protein</fullName>
    </submittedName>
</protein>
<reference evidence="2" key="1">
    <citation type="submission" date="2023-10" db="EMBL/GenBank/DDBJ databases">
        <authorList>
            <person name="Chen Y."/>
            <person name="Shah S."/>
            <person name="Dougan E. K."/>
            <person name="Thang M."/>
            <person name="Chan C."/>
        </authorList>
    </citation>
    <scope>NUCLEOTIDE SEQUENCE [LARGE SCALE GENOMIC DNA]</scope>
</reference>
<keyword evidence="3" id="KW-1185">Reference proteome</keyword>
<evidence type="ECO:0000313" key="3">
    <source>
        <dbReference type="Proteomes" id="UP001189429"/>
    </source>
</evidence>